<dbReference type="AlphaFoldDB" id="A0A1G5S485"/>
<keyword evidence="1" id="KW-0812">Transmembrane</keyword>
<evidence type="ECO:0008006" key="4">
    <source>
        <dbReference type="Google" id="ProtNLM"/>
    </source>
</evidence>
<evidence type="ECO:0000313" key="3">
    <source>
        <dbReference type="Proteomes" id="UP000199428"/>
    </source>
</evidence>
<name>A0A1G5S485_PSEXY</name>
<proteinExistence type="predicted"/>
<keyword evidence="1" id="KW-0472">Membrane</keyword>
<evidence type="ECO:0000256" key="1">
    <source>
        <dbReference type="SAM" id="Phobius"/>
    </source>
</evidence>
<dbReference type="Proteomes" id="UP000199428">
    <property type="component" value="Unassembled WGS sequence"/>
</dbReference>
<sequence length="110" mass="11979">MGRVRPHRRNSYGNQLKALPMEAMYAAGVSIFSLVIYGAIMGVSVYMAGETPKFVGGIGMLGCFLALAAFLYNVAQMKTKTELKYRVICVVISTLCMGVWVGTFILGMIN</sequence>
<feature type="transmembrane region" description="Helical" evidence="1">
    <location>
        <begin position="54"/>
        <end position="75"/>
    </location>
</feature>
<gene>
    <name evidence="2" type="ORF">SAMN02910350_02263</name>
</gene>
<organism evidence="2 3">
    <name type="scientific">Pseudobutyrivibrio xylanivorans</name>
    <dbReference type="NCBI Taxonomy" id="185007"/>
    <lineage>
        <taxon>Bacteria</taxon>
        <taxon>Bacillati</taxon>
        <taxon>Bacillota</taxon>
        <taxon>Clostridia</taxon>
        <taxon>Lachnospirales</taxon>
        <taxon>Lachnospiraceae</taxon>
        <taxon>Pseudobutyrivibrio</taxon>
    </lineage>
</organism>
<feature type="transmembrane region" description="Helical" evidence="1">
    <location>
        <begin position="87"/>
        <end position="109"/>
    </location>
</feature>
<dbReference type="RefSeq" id="WP_090163507.1">
    <property type="nucleotide sequence ID" value="NZ_FMWK01000013.1"/>
</dbReference>
<reference evidence="2 3" key="1">
    <citation type="submission" date="2016-10" db="EMBL/GenBank/DDBJ databases">
        <authorList>
            <person name="de Groot N.N."/>
        </authorList>
    </citation>
    <scope>NUCLEOTIDE SEQUENCE [LARGE SCALE GENOMIC DNA]</scope>
    <source>
        <strain evidence="2 3">DSM 10317</strain>
    </source>
</reference>
<evidence type="ECO:0000313" key="2">
    <source>
        <dbReference type="EMBL" id="SCZ80349.1"/>
    </source>
</evidence>
<accession>A0A1G5S485</accession>
<protein>
    <recommendedName>
        <fullName evidence="4">Calcium:proton exchanger</fullName>
    </recommendedName>
</protein>
<feature type="transmembrane region" description="Helical" evidence="1">
    <location>
        <begin position="25"/>
        <end position="48"/>
    </location>
</feature>
<keyword evidence="1" id="KW-1133">Transmembrane helix</keyword>
<dbReference type="EMBL" id="FMWK01000013">
    <property type="protein sequence ID" value="SCZ80349.1"/>
    <property type="molecule type" value="Genomic_DNA"/>
</dbReference>